<evidence type="ECO:0000313" key="2">
    <source>
        <dbReference type="Proteomes" id="UP001059596"/>
    </source>
</evidence>
<name>A0A9P9YCV4_9MUSC</name>
<sequence>MPPLLSLGARIEPAIRQRAAALIRRSSNGAAAQLGIAATWQLGSLDSLDSMDSFDNWQLQLQLQPVASDV</sequence>
<comment type="caution">
    <text evidence="1">The sequence shown here is derived from an EMBL/GenBank/DDBJ whole genome shotgun (WGS) entry which is preliminary data.</text>
</comment>
<keyword evidence="2" id="KW-1185">Reference proteome</keyword>
<organism evidence="1 2">
    <name type="scientific">Drosophila gunungcola</name>
    <name type="common">fruit fly</name>
    <dbReference type="NCBI Taxonomy" id="103775"/>
    <lineage>
        <taxon>Eukaryota</taxon>
        <taxon>Metazoa</taxon>
        <taxon>Ecdysozoa</taxon>
        <taxon>Arthropoda</taxon>
        <taxon>Hexapoda</taxon>
        <taxon>Insecta</taxon>
        <taxon>Pterygota</taxon>
        <taxon>Neoptera</taxon>
        <taxon>Endopterygota</taxon>
        <taxon>Diptera</taxon>
        <taxon>Brachycera</taxon>
        <taxon>Muscomorpha</taxon>
        <taxon>Ephydroidea</taxon>
        <taxon>Drosophilidae</taxon>
        <taxon>Drosophila</taxon>
        <taxon>Sophophora</taxon>
    </lineage>
</organism>
<accession>A0A9P9YCV4</accession>
<proteinExistence type="predicted"/>
<dbReference type="Proteomes" id="UP001059596">
    <property type="component" value="Unassembled WGS sequence"/>
</dbReference>
<evidence type="ECO:0000313" key="1">
    <source>
        <dbReference type="EMBL" id="KAI8034585.1"/>
    </source>
</evidence>
<protein>
    <submittedName>
        <fullName evidence="1">Uncharacterized protein</fullName>
    </submittedName>
</protein>
<dbReference type="AlphaFoldDB" id="A0A9P9YCV4"/>
<gene>
    <name evidence="1" type="ORF">M5D96_012638</name>
</gene>
<dbReference type="EMBL" id="JAMKOV010000067">
    <property type="protein sequence ID" value="KAI8034585.1"/>
    <property type="molecule type" value="Genomic_DNA"/>
</dbReference>
<reference evidence="1" key="1">
    <citation type="journal article" date="2023" name="Genome Biol. Evol.">
        <title>Long-read-based Genome Assembly of Drosophila gunungcola Reveals Fewer Chemosensory Genes in Flower-breeding Species.</title>
        <authorList>
            <person name="Negi A."/>
            <person name="Liao B.Y."/>
            <person name="Yeh S.D."/>
        </authorList>
    </citation>
    <scope>NUCLEOTIDE SEQUENCE</scope>
    <source>
        <strain evidence="1">Sukarami</strain>
    </source>
</reference>